<dbReference type="Proteomes" id="UP000695000">
    <property type="component" value="Unplaced"/>
</dbReference>
<dbReference type="GeneID" id="108557065"/>
<sequence>MYPSTFIQFEQYNNAYPNLKYEQPPSAVNGYGWHGNGYGWQVDPSQWKTASIYPTLDEGAAEEEEIEAIEEPVIEAKKVEKIESSSTYGNQSLPPKILDAHDHHALNTKYYRVCSFTLKI</sequence>
<name>A0ABM1M2Z1_NICVS</name>
<protein>
    <submittedName>
        <fullName evidence="2">Uncharacterized protein LOC108557065</fullName>
    </submittedName>
</protein>
<evidence type="ECO:0000313" key="1">
    <source>
        <dbReference type="Proteomes" id="UP000695000"/>
    </source>
</evidence>
<gene>
    <name evidence="2" type="primary">LOC108557065</name>
</gene>
<proteinExistence type="predicted"/>
<accession>A0ABM1M2Z1</accession>
<evidence type="ECO:0000313" key="2">
    <source>
        <dbReference type="RefSeq" id="XP_017768941.1"/>
    </source>
</evidence>
<dbReference type="RefSeq" id="XP_017768941.1">
    <property type="nucleotide sequence ID" value="XM_017913452.1"/>
</dbReference>
<reference evidence="2" key="1">
    <citation type="submission" date="2025-08" db="UniProtKB">
        <authorList>
            <consortium name="RefSeq"/>
        </authorList>
    </citation>
    <scope>IDENTIFICATION</scope>
    <source>
        <tissue evidence="2">Whole Larva</tissue>
    </source>
</reference>
<keyword evidence="1" id="KW-1185">Reference proteome</keyword>
<organism evidence="1 2">
    <name type="scientific">Nicrophorus vespilloides</name>
    <name type="common">Boreal carrion beetle</name>
    <dbReference type="NCBI Taxonomy" id="110193"/>
    <lineage>
        <taxon>Eukaryota</taxon>
        <taxon>Metazoa</taxon>
        <taxon>Ecdysozoa</taxon>
        <taxon>Arthropoda</taxon>
        <taxon>Hexapoda</taxon>
        <taxon>Insecta</taxon>
        <taxon>Pterygota</taxon>
        <taxon>Neoptera</taxon>
        <taxon>Endopterygota</taxon>
        <taxon>Coleoptera</taxon>
        <taxon>Polyphaga</taxon>
        <taxon>Staphyliniformia</taxon>
        <taxon>Silphidae</taxon>
        <taxon>Nicrophorinae</taxon>
        <taxon>Nicrophorus</taxon>
    </lineage>
</organism>